<dbReference type="InterPro" id="IPR001680">
    <property type="entry name" value="WD40_rpt"/>
</dbReference>
<evidence type="ECO:0000256" key="1">
    <source>
        <dbReference type="ARBA" id="ARBA00022574"/>
    </source>
</evidence>
<organism evidence="3 4">
    <name type="scientific">Effrenium voratum</name>
    <dbReference type="NCBI Taxonomy" id="2562239"/>
    <lineage>
        <taxon>Eukaryota</taxon>
        <taxon>Sar</taxon>
        <taxon>Alveolata</taxon>
        <taxon>Dinophyceae</taxon>
        <taxon>Suessiales</taxon>
        <taxon>Symbiodiniaceae</taxon>
        <taxon>Effrenium</taxon>
    </lineage>
</organism>
<dbReference type="SUPFAM" id="SSF54236">
    <property type="entry name" value="Ubiquitin-like"/>
    <property type="match status" value="1"/>
</dbReference>
<dbReference type="InterPro" id="IPR029071">
    <property type="entry name" value="Ubiquitin-like_domsf"/>
</dbReference>
<dbReference type="PANTHER" id="PTHR44019">
    <property type="entry name" value="WD REPEAT-CONTAINING PROTEIN 55"/>
    <property type="match status" value="1"/>
</dbReference>
<evidence type="ECO:0000313" key="3">
    <source>
        <dbReference type="EMBL" id="CAJ1406124.1"/>
    </source>
</evidence>
<evidence type="ECO:0000256" key="2">
    <source>
        <dbReference type="ARBA" id="ARBA00022737"/>
    </source>
</evidence>
<dbReference type="Gene3D" id="2.130.10.10">
    <property type="entry name" value="YVTN repeat-like/Quinoprotein amine dehydrogenase"/>
    <property type="match status" value="2"/>
</dbReference>
<dbReference type="InterPro" id="IPR015943">
    <property type="entry name" value="WD40/YVTN_repeat-like_dom_sf"/>
</dbReference>
<dbReference type="Proteomes" id="UP001178507">
    <property type="component" value="Unassembled WGS sequence"/>
</dbReference>
<dbReference type="CDD" id="cd17039">
    <property type="entry name" value="Ubl_ubiquitin_like"/>
    <property type="match status" value="1"/>
</dbReference>
<gene>
    <name evidence="3" type="ORF">EVOR1521_LOCUS28171</name>
</gene>
<sequence>MTAAEIGDSCVRIVVTDIAAEVIGEFYLEKSCQVATLRQRVQELSSVPVYEQHLICGNTVLGDALFLSDVACGHVLEVTLLRVPQPCAVTAGSDGNFMVWDLRDGHCCRYLPFSSPVLCLSVDWAVRILLTGHTDCFWRLWDLDRGACLREMSEPNTAPRCVAFDWDGKMAVTGSAAMFVCCMPGPPTPTLALWDLAAGRYIQGWSSGGSIKCLSADWAQCQVLVAGGSLELFDFDKRQLQWEATPRDPVQAMAVDWPSQTAITAGLDSIQVWKLDRQECIQVLTHCGHIQQLEMDWPRRVFLSAGVRNGELICWAWDLQEWCCSSEKLMGFAPSRCVALDIARGTCLYSCDARENDLAGDELKLFDLAKGCEVMELMGHSDHVSEILAAKTKMGKGATGADSELTRLVKQHALKRYCLWVAMNYEDDDMCLVLEDDCLFLPEFSLASLRERLAKVPANWQIVFLGGQDLLQKQRRLAAEGVHRLYRGFRGTTAYVVTASGCKACLEVTVPLSWQVDTHLAENEVQAGQITYTVKPRGYFLHPALVRQGQPPFPAKAAGSSQC</sequence>
<dbReference type="AlphaFoldDB" id="A0AA36JI64"/>
<dbReference type="InterPro" id="IPR036322">
    <property type="entry name" value="WD40_repeat_dom_sf"/>
</dbReference>
<accession>A0AA36JI64</accession>
<dbReference type="PANTHER" id="PTHR44019:SF8">
    <property type="entry name" value="POC1 CENTRIOLAR PROTEIN HOMOLOG"/>
    <property type="match status" value="1"/>
</dbReference>
<evidence type="ECO:0000313" key="4">
    <source>
        <dbReference type="Proteomes" id="UP001178507"/>
    </source>
</evidence>
<proteinExistence type="predicted"/>
<keyword evidence="4" id="KW-1185">Reference proteome</keyword>
<dbReference type="SUPFAM" id="SSF50978">
    <property type="entry name" value="WD40 repeat-like"/>
    <property type="match status" value="1"/>
</dbReference>
<protein>
    <submittedName>
        <fullName evidence="3">Uncharacterized protein</fullName>
    </submittedName>
</protein>
<dbReference type="InterPro" id="IPR050505">
    <property type="entry name" value="WDR55/POC1"/>
</dbReference>
<dbReference type="SMART" id="SM00320">
    <property type="entry name" value="WD40"/>
    <property type="match status" value="5"/>
</dbReference>
<comment type="caution">
    <text evidence="3">The sequence shown here is derived from an EMBL/GenBank/DDBJ whole genome shotgun (WGS) entry which is preliminary data.</text>
</comment>
<keyword evidence="1" id="KW-0853">WD repeat</keyword>
<keyword evidence="2" id="KW-0677">Repeat</keyword>
<name>A0AA36JI64_9DINO</name>
<dbReference type="EMBL" id="CAUJNA010003616">
    <property type="protein sequence ID" value="CAJ1406124.1"/>
    <property type="molecule type" value="Genomic_DNA"/>
</dbReference>
<reference evidence="3" key="1">
    <citation type="submission" date="2023-08" db="EMBL/GenBank/DDBJ databases">
        <authorList>
            <person name="Chen Y."/>
            <person name="Shah S."/>
            <person name="Dougan E. K."/>
            <person name="Thang M."/>
            <person name="Chan C."/>
        </authorList>
    </citation>
    <scope>NUCLEOTIDE SEQUENCE</scope>
</reference>